<organism evidence="1">
    <name type="scientific">marine sediment metagenome</name>
    <dbReference type="NCBI Taxonomy" id="412755"/>
    <lineage>
        <taxon>unclassified sequences</taxon>
        <taxon>metagenomes</taxon>
        <taxon>ecological metagenomes</taxon>
    </lineage>
</organism>
<accession>A0A0F8X633</accession>
<name>A0A0F8X633_9ZZZZ</name>
<comment type="caution">
    <text evidence="1">The sequence shown here is derived from an EMBL/GenBank/DDBJ whole genome shotgun (WGS) entry which is preliminary data.</text>
</comment>
<evidence type="ECO:0000313" key="1">
    <source>
        <dbReference type="EMBL" id="KKK56370.1"/>
    </source>
</evidence>
<dbReference type="EMBL" id="LAZR01065026">
    <property type="protein sequence ID" value="KKK56370.1"/>
    <property type="molecule type" value="Genomic_DNA"/>
</dbReference>
<dbReference type="AlphaFoldDB" id="A0A0F8X633"/>
<gene>
    <name evidence="1" type="ORF">LCGC14_3065180</name>
</gene>
<sequence length="46" mass="5027">MRTLHADLTTSQAAAGALPYMRVEFTNRDGSTGRTYTTTDSPNHIV</sequence>
<proteinExistence type="predicted"/>
<feature type="non-terminal residue" evidence="1">
    <location>
        <position position="46"/>
    </location>
</feature>
<protein>
    <submittedName>
        <fullName evidence="1">Uncharacterized protein</fullName>
    </submittedName>
</protein>
<reference evidence="1" key="1">
    <citation type="journal article" date="2015" name="Nature">
        <title>Complex archaea that bridge the gap between prokaryotes and eukaryotes.</title>
        <authorList>
            <person name="Spang A."/>
            <person name="Saw J.H."/>
            <person name="Jorgensen S.L."/>
            <person name="Zaremba-Niedzwiedzka K."/>
            <person name="Martijn J."/>
            <person name="Lind A.E."/>
            <person name="van Eijk R."/>
            <person name="Schleper C."/>
            <person name="Guy L."/>
            <person name="Ettema T.J."/>
        </authorList>
    </citation>
    <scope>NUCLEOTIDE SEQUENCE</scope>
</reference>